<accession>X1G6R4</accession>
<protein>
    <recommendedName>
        <fullName evidence="2">V-type ATP synthase subunit E</fullName>
    </recommendedName>
</protein>
<proteinExistence type="predicted"/>
<organism evidence="1">
    <name type="scientific">marine sediment metagenome</name>
    <dbReference type="NCBI Taxonomy" id="412755"/>
    <lineage>
        <taxon>unclassified sequences</taxon>
        <taxon>metagenomes</taxon>
        <taxon>ecological metagenomes</taxon>
    </lineage>
</organism>
<sequence>MQFKKLPDKDYCKLMTKLMLEGVETGDEEVIVDKNETRIDDKFISQINQRLGPDSKGRLKLSGERQNLGAGFILKRGKIKVNVSIEVLLNEARRELEIELTKELFES</sequence>
<dbReference type="Gene3D" id="3.30.2320.30">
    <property type="entry name" value="ATP synthase, E subunit, C-terminal"/>
    <property type="match status" value="1"/>
</dbReference>
<reference evidence="1" key="1">
    <citation type="journal article" date="2014" name="Front. Microbiol.">
        <title>High frequency of phylogenetically diverse reductive dehalogenase-homologous genes in deep subseafloor sedimentary metagenomes.</title>
        <authorList>
            <person name="Kawai M."/>
            <person name="Futagami T."/>
            <person name="Toyoda A."/>
            <person name="Takaki Y."/>
            <person name="Nishi S."/>
            <person name="Hori S."/>
            <person name="Arai W."/>
            <person name="Tsubouchi T."/>
            <person name="Morono Y."/>
            <person name="Uchiyama I."/>
            <person name="Ito T."/>
            <person name="Fujiyama A."/>
            <person name="Inagaki F."/>
            <person name="Takami H."/>
        </authorList>
    </citation>
    <scope>NUCLEOTIDE SEQUENCE</scope>
    <source>
        <strain evidence="1">Expedition CK06-06</strain>
    </source>
</reference>
<gene>
    <name evidence="1" type="ORF">S03H2_08143</name>
</gene>
<dbReference type="AlphaFoldDB" id="X1G6R4"/>
<evidence type="ECO:0008006" key="2">
    <source>
        <dbReference type="Google" id="ProtNLM"/>
    </source>
</evidence>
<name>X1G6R4_9ZZZZ</name>
<dbReference type="EMBL" id="BARU01003904">
    <property type="protein sequence ID" value="GAH28703.1"/>
    <property type="molecule type" value="Genomic_DNA"/>
</dbReference>
<comment type="caution">
    <text evidence="1">The sequence shown here is derived from an EMBL/GenBank/DDBJ whole genome shotgun (WGS) entry which is preliminary data.</text>
</comment>
<dbReference type="InterPro" id="IPR038495">
    <property type="entry name" value="ATPase_E_C"/>
</dbReference>
<dbReference type="SUPFAM" id="SSF160527">
    <property type="entry name" value="V-type ATPase subunit E-like"/>
    <property type="match status" value="1"/>
</dbReference>
<evidence type="ECO:0000313" key="1">
    <source>
        <dbReference type="EMBL" id="GAH28703.1"/>
    </source>
</evidence>